<proteinExistence type="predicted"/>
<name>A0A364V6M4_9CORY</name>
<dbReference type="Pfam" id="PF07687">
    <property type="entry name" value="M20_dimer"/>
    <property type="match status" value="1"/>
</dbReference>
<keyword evidence="1" id="KW-0645">Protease</keyword>
<sequence>MTTSNSPAPAAPITPADVRALIAEQMPTVRQDLGELVAFPSVHSTPGLEEANASAAAWVVEAFRAAGVNVEPVTTSDGSITVIGHCPAAEGYPTILLYSHYDVQPAGDTAEWTSDPWTLTEREGRWYGRGTADCKGHVAVHLAVLRALQALADGGHPELRNLGLRIVVEGSEERGGYGLEDLLAERPELFAADTFLIADSGNDALGEPAVCTALRGSCPVQVTLKTIAQPMHSGQFGGAAPDALLELIRLLGTLHDEDGLVAVEGLTPTTHWEGAGPTEATFRDNAGVLNGVDVLGTDRDYAPNDLTVANASITVTGLDSLSVADAINAVPGTAAAVISLRVPPGRDPKECQDLLVAHLERNRPNALMEIERLSTAEPFSADTSGPALQRLMTALADVYDKPTAEVASGGSIPLTNKLLTAYPEAELALYGIEEPSCRIHSADESVHPEEIAAIAAAELLFLARTAADVCQTQ</sequence>
<dbReference type="PANTHER" id="PTHR43270:SF12">
    <property type="entry name" value="SUCCINYL-DIAMINOPIMELATE DESUCCINYLASE"/>
    <property type="match status" value="1"/>
</dbReference>
<evidence type="ECO:0000256" key="1">
    <source>
        <dbReference type="ARBA" id="ARBA00022670"/>
    </source>
</evidence>
<keyword evidence="6" id="KW-1185">Reference proteome</keyword>
<evidence type="ECO:0000313" key="6">
    <source>
        <dbReference type="Proteomes" id="UP000251577"/>
    </source>
</evidence>
<keyword evidence="2" id="KW-0479">Metal-binding</keyword>
<evidence type="ECO:0000256" key="2">
    <source>
        <dbReference type="ARBA" id="ARBA00022723"/>
    </source>
</evidence>
<dbReference type="SUPFAM" id="SSF53187">
    <property type="entry name" value="Zn-dependent exopeptidases"/>
    <property type="match status" value="1"/>
</dbReference>
<dbReference type="EMBL" id="QHCV01000028">
    <property type="protein sequence ID" value="RAV32297.1"/>
    <property type="molecule type" value="Genomic_DNA"/>
</dbReference>
<dbReference type="NCBIfam" id="NF005914">
    <property type="entry name" value="PRK07907.1"/>
    <property type="match status" value="1"/>
</dbReference>
<keyword evidence="3" id="KW-0378">Hydrolase</keyword>
<dbReference type="Gene3D" id="3.30.70.360">
    <property type="match status" value="1"/>
</dbReference>
<dbReference type="InterPro" id="IPR011650">
    <property type="entry name" value="Peptidase_M20_dimer"/>
</dbReference>
<accession>A0A364V6M4</accession>
<comment type="caution">
    <text evidence="5">The sequence shown here is derived from an EMBL/GenBank/DDBJ whole genome shotgun (WGS) entry which is preliminary data.</text>
</comment>
<dbReference type="InterPro" id="IPR002933">
    <property type="entry name" value="Peptidase_M20"/>
</dbReference>
<dbReference type="AlphaFoldDB" id="A0A364V6M4"/>
<dbReference type="RefSeq" id="WP_113630512.1">
    <property type="nucleotide sequence ID" value="NZ_QHCV01000028.1"/>
</dbReference>
<feature type="domain" description="Peptidase M20 dimerisation" evidence="4">
    <location>
        <begin position="214"/>
        <end position="363"/>
    </location>
</feature>
<evidence type="ECO:0000259" key="4">
    <source>
        <dbReference type="Pfam" id="PF07687"/>
    </source>
</evidence>
<evidence type="ECO:0000256" key="3">
    <source>
        <dbReference type="ARBA" id="ARBA00022801"/>
    </source>
</evidence>
<organism evidence="5 6">
    <name type="scientific">Corynebacterium heidelbergense</name>
    <dbReference type="NCBI Taxonomy" id="2055947"/>
    <lineage>
        <taxon>Bacteria</taxon>
        <taxon>Bacillati</taxon>
        <taxon>Actinomycetota</taxon>
        <taxon>Actinomycetes</taxon>
        <taxon>Mycobacteriales</taxon>
        <taxon>Corynebacteriaceae</taxon>
        <taxon>Corynebacterium</taxon>
    </lineage>
</organism>
<dbReference type="GO" id="GO:0046872">
    <property type="term" value="F:metal ion binding"/>
    <property type="evidence" value="ECO:0007669"/>
    <property type="project" value="UniProtKB-KW"/>
</dbReference>
<gene>
    <name evidence="5" type="ORF">DLJ54_03885</name>
</gene>
<dbReference type="Pfam" id="PF01546">
    <property type="entry name" value="Peptidase_M20"/>
    <property type="match status" value="1"/>
</dbReference>
<dbReference type="Proteomes" id="UP000251577">
    <property type="component" value="Unassembled WGS sequence"/>
</dbReference>
<reference evidence="5 6" key="1">
    <citation type="journal article" date="2018" name="Syst. Appl. Microbiol.">
        <title>Corynebacterium heidelbergense sp. nov., isolated from the preen glands of Egyptian geese (Alopochen aegyptiacus).</title>
        <authorList>
            <person name="Braun M.S."/>
            <person name="Wang E."/>
            <person name="Zimmermann S."/>
            <person name="Wink M."/>
        </authorList>
    </citation>
    <scope>NUCLEOTIDE SEQUENCE [LARGE SCALE GENOMIC DNA]</scope>
    <source>
        <strain evidence="5 6">647</strain>
    </source>
</reference>
<evidence type="ECO:0000313" key="5">
    <source>
        <dbReference type="EMBL" id="RAV32297.1"/>
    </source>
</evidence>
<dbReference type="PANTHER" id="PTHR43270">
    <property type="entry name" value="BETA-ALA-HIS DIPEPTIDASE"/>
    <property type="match status" value="1"/>
</dbReference>
<dbReference type="Gene3D" id="3.40.630.10">
    <property type="entry name" value="Zn peptidases"/>
    <property type="match status" value="1"/>
</dbReference>
<dbReference type="InterPro" id="IPR051458">
    <property type="entry name" value="Cyt/Met_Dipeptidase"/>
</dbReference>
<dbReference type="GO" id="GO:0006508">
    <property type="term" value="P:proteolysis"/>
    <property type="evidence" value="ECO:0007669"/>
    <property type="project" value="UniProtKB-KW"/>
</dbReference>
<protein>
    <submittedName>
        <fullName evidence="5">Dipeptidase</fullName>
    </submittedName>
</protein>
<dbReference type="GO" id="GO:0008233">
    <property type="term" value="F:peptidase activity"/>
    <property type="evidence" value="ECO:0007669"/>
    <property type="project" value="UniProtKB-KW"/>
</dbReference>